<dbReference type="AlphaFoldDB" id="A0AAP0K179"/>
<name>A0AAP0K179_9MAGN</name>
<proteinExistence type="predicted"/>
<accession>A0AAP0K179</accession>
<gene>
    <name evidence="2" type="ORF">Syun_012835</name>
</gene>
<keyword evidence="3" id="KW-1185">Reference proteome</keyword>
<organism evidence="2 3">
    <name type="scientific">Stephania yunnanensis</name>
    <dbReference type="NCBI Taxonomy" id="152371"/>
    <lineage>
        <taxon>Eukaryota</taxon>
        <taxon>Viridiplantae</taxon>
        <taxon>Streptophyta</taxon>
        <taxon>Embryophyta</taxon>
        <taxon>Tracheophyta</taxon>
        <taxon>Spermatophyta</taxon>
        <taxon>Magnoliopsida</taxon>
        <taxon>Ranunculales</taxon>
        <taxon>Menispermaceae</taxon>
        <taxon>Menispermoideae</taxon>
        <taxon>Cissampelideae</taxon>
        <taxon>Stephania</taxon>
    </lineage>
</organism>
<reference evidence="2 3" key="1">
    <citation type="submission" date="2024-01" db="EMBL/GenBank/DDBJ databases">
        <title>Genome assemblies of Stephania.</title>
        <authorList>
            <person name="Yang L."/>
        </authorList>
    </citation>
    <scope>NUCLEOTIDE SEQUENCE [LARGE SCALE GENOMIC DNA]</scope>
    <source>
        <strain evidence="2">YNDBR</strain>
        <tissue evidence="2">Leaf</tissue>
    </source>
</reference>
<comment type="caution">
    <text evidence="2">The sequence shown here is derived from an EMBL/GenBank/DDBJ whole genome shotgun (WGS) entry which is preliminary data.</text>
</comment>
<evidence type="ECO:0000313" key="2">
    <source>
        <dbReference type="EMBL" id="KAK9143435.1"/>
    </source>
</evidence>
<protein>
    <submittedName>
        <fullName evidence="2">Uncharacterized protein</fullName>
    </submittedName>
</protein>
<dbReference type="Proteomes" id="UP001420932">
    <property type="component" value="Unassembled WGS sequence"/>
</dbReference>
<feature type="region of interest" description="Disordered" evidence="1">
    <location>
        <begin position="1"/>
        <end position="32"/>
    </location>
</feature>
<feature type="compositionally biased region" description="Basic and acidic residues" evidence="1">
    <location>
        <begin position="1"/>
        <end position="14"/>
    </location>
</feature>
<sequence>MIAEFEEKKAQEKKCNRKPKAKKSDNGGATREVERRLQNLLLDIELETSATPSTAIFHEPVRCSNDLEVIDLLSPSPSIRSCKVFDLEKTIGKRIEVVDLCESETEASPEHARKMRELRTFIANIKGDYV</sequence>
<dbReference type="EMBL" id="JBBNAF010000005">
    <property type="protein sequence ID" value="KAK9143435.1"/>
    <property type="molecule type" value="Genomic_DNA"/>
</dbReference>
<evidence type="ECO:0000313" key="3">
    <source>
        <dbReference type="Proteomes" id="UP001420932"/>
    </source>
</evidence>
<evidence type="ECO:0000256" key="1">
    <source>
        <dbReference type="SAM" id="MobiDB-lite"/>
    </source>
</evidence>